<keyword evidence="1" id="KW-1133">Transmembrane helix</keyword>
<name>A0AAV9GIF5_9PEZI</name>
<evidence type="ECO:0000313" key="3">
    <source>
        <dbReference type="EMBL" id="KAK4447133.1"/>
    </source>
</evidence>
<feature type="signal peptide" evidence="2">
    <location>
        <begin position="1"/>
        <end position="24"/>
    </location>
</feature>
<gene>
    <name evidence="3" type="ORF">QBC34DRAFT_440382</name>
</gene>
<keyword evidence="4" id="KW-1185">Reference proteome</keyword>
<feature type="transmembrane region" description="Helical" evidence="1">
    <location>
        <begin position="129"/>
        <end position="149"/>
    </location>
</feature>
<keyword evidence="2" id="KW-0732">Signal</keyword>
<sequence length="170" mass="18234">MKLSGCAERFLVMLWPLLLTTAMAATPTGPHSPVPTINMIPSNSTLVTVTRTHCRNSTTRGYALGTGFPNVKNMTCSGCNCTTPTSGNVTLSWLPTVVPTPATPTPTQPLPEGKPSWWNEQILGINKAGFISMVIVLGLLLLSSVIIGYHHWKSLQKRAELPPTARIGGE</sequence>
<evidence type="ECO:0000313" key="4">
    <source>
        <dbReference type="Proteomes" id="UP001321760"/>
    </source>
</evidence>
<organism evidence="3 4">
    <name type="scientific">Podospora aff. communis PSN243</name>
    <dbReference type="NCBI Taxonomy" id="3040156"/>
    <lineage>
        <taxon>Eukaryota</taxon>
        <taxon>Fungi</taxon>
        <taxon>Dikarya</taxon>
        <taxon>Ascomycota</taxon>
        <taxon>Pezizomycotina</taxon>
        <taxon>Sordariomycetes</taxon>
        <taxon>Sordariomycetidae</taxon>
        <taxon>Sordariales</taxon>
        <taxon>Podosporaceae</taxon>
        <taxon>Podospora</taxon>
    </lineage>
</organism>
<keyword evidence="1" id="KW-0472">Membrane</keyword>
<proteinExistence type="predicted"/>
<reference evidence="3" key="1">
    <citation type="journal article" date="2023" name="Mol. Phylogenet. Evol.">
        <title>Genome-scale phylogeny and comparative genomics of the fungal order Sordariales.</title>
        <authorList>
            <person name="Hensen N."/>
            <person name="Bonometti L."/>
            <person name="Westerberg I."/>
            <person name="Brannstrom I.O."/>
            <person name="Guillou S."/>
            <person name="Cros-Aarteil S."/>
            <person name="Calhoun S."/>
            <person name="Haridas S."/>
            <person name="Kuo A."/>
            <person name="Mondo S."/>
            <person name="Pangilinan J."/>
            <person name="Riley R."/>
            <person name="LaButti K."/>
            <person name="Andreopoulos B."/>
            <person name="Lipzen A."/>
            <person name="Chen C."/>
            <person name="Yan M."/>
            <person name="Daum C."/>
            <person name="Ng V."/>
            <person name="Clum A."/>
            <person name="Steindorff A."/>
            <person name="Ohm R.A."/>
            <person name="Martin F."/>
            <person name="Silar P."/>
            <person name="Natvig D.O."/>
            <person name="Lalanne C."/>
            <person name="Gautier V."/>
            <person name="Ament-Velasquez S.L."/>
            <person name="Kruys A."/>
            <person name="Hutchinson M.I."/>
            <person name="Powell A.J."/>
            <person name="Barry K."/>
            <person name="Miller A.N."/>
            <person name="Grigoriev I.V."/>
            <person name="Debuchy R."/>
            <person name="Gladieux P."/>
            <person name="Hiltunen Thoren M."/>
            <person name="Johannesson H."/>
        </authorList>
    </citation>
    <scope>NUCLEOTIDE SEQUENCE</scope>
    <source>
        <strain evidence="3">PSN243</strain>
    </source>
</reference>
<evidence type="ECO:0000256" key="1">
    <source>
        <dbReference type="SAM" id="Phobius"/>
    </source>
</evidence>
<dbReference type="Proteomes" id="UP001321760">
    <property type="component" value="Unassembled WGS sequence"/>
</dbReference>
<comment type="caution">
    <text evidence="3">The sequence shown here is derived from an EMBL/GenBank/DDBJ whole genome shotgun (WGS) entry which is preliminary data.</text>
</comment>
<dbReference type="EMBL" id="MU865952">
    <property type="protein sequence ID" value="KAK4447133.1"/>
    <property type="molecule type" value="Genomic_DNA"/>
</dbReference>
<keyword evidence="1" id="KW-0812">Transmembrane</keyword>
<evidence type="ECO:0000256" key="2">
    <source>
        <dbReference type="SAM" id="SignalP"/>
    </source>
</evidence>
<feature type="chain" id="PRO_5043496870" evidence="2">
    <location>
        <begin position="25"/>
        <end position="170"/>
    </location>
</feature>
<dbReference type="AlphaFoldDB" id="A0AAV9GIF5"/>
<reference evidence="3" key="2">
    <citation type="submission" date="2023-05" db="EMBL/GenBank/DDBJ databases">
        <authorList>
            <consortium name="Lawrence Berkeley National Laboratory"/>
            <person name="Steindorff A."/>
            <person name="Hensen N."/>
            <person name="Bonometti L."/>
            <person name="Westerberg I."/>
            <person name="Brannstrom I.O."/>
            <person name="Guillou S."/>
            <person name="Cros-Aarteil S."/>
            <person name="Calhoun S."/>
            <person name="Haridas S."/>
            <person name="Kuo A."/>
            <person name="Mondo S."/>
            <person name="Pangilinan J."/>
            <person name="Riley R."/>
            <person name="Labutti K."/>
            <person name="Andreopoulos B."/>
            <person name="Lipzen A."/>
            <person name="Chen C."/>
            <person name="Yanf M."/>
            <person name="Daum C."/>
            <person name="Ng V."/>
            <person name="Clum A."/>
            <person name="Ohm R."/>
            <person name="Martin F."/>
            <person name="Silar P."/>
            <person name="Natvig D."/>
            <person name="Lalanne C."/>
            <person name="Gautier V."/>
            <person name="Ament-Velasquez S.L."/>
            <person name="Kruys A."/>
            <person name="Hutchinson M.I."/>
            <person name="Powell A.J."/>
            <person name="Barry K."/>
            <person name="Miller A.N."/>
            <person name="Grigoriev I.V."/>
            <person name="Debuchy R."/>
            <person name="Gladieux P."/>
            <person name="Thoren M.H."/>
            <person name="Johannesson H."/>
        </authorList>
    </citation>
    <scope>NUCLEOTIDE SEQUENCE</scope>
    <source>
        <strain evidence="3">PSN243</strain>
    </source>
</reference>
<protein>
    <submittedName>
        <fullName evidence="3">Uncharacterized protein</fullName>
    </submittedName>
</protein>
<accession>A0AAV9GIF5</accession>